<name>A0ABW4EUY5_9PSEU</name>
<evidence type="ECO:0000313" key="2">
    <source>
        <dbReference type="EMBL" id="MFD1518170.1"/>
    </source>
</evidence>
<organism evidence="2 3">
    <name type="scientific">Pseudonocardia yunnanensis</name>
    <dbReference type="NCBI Taxonomy" id="58107"/>
    <lineage>
        <taxon>Bacteria</taxon>
        <taxon>Bacillati</taxon>
        <taxon>Actinomycetota</taxon>
        <taxon>Actinomycetes</taxon>
        <taxon>Pseudonocardiales</taxon>
        <taxon>Pseudonocardiaceae</taxon>
        <taxon>Pseudonocardia</taxon>
    </lineage>
</organism>
<evidence type="ECO:0000313" key="3">
    <source>
        <dbReference type="Proteomes" id="UP001597114"/>
    </source>
</evidence>
<protein>
    <submittedName>
        <fullName evidence="2">Uncharacterized protein</fullName>
    </submittedName>
</protein>
<accession>A0ABW4EUY5</accession>
<dbReference type="Proteomes" id="UP001597114">
    <property type="component" value="Unassembled WGS sequence"/>
</dbReference>
<evidence type="ECO:0000256" key="1">
    <source>
        <dbReference type="SAM" id="Phobius"/>
    </source>
</evidence>
<keyword evidence="1" id="KW-0472">Membrane</keyword>
<comment type="caution">
    <text evidence="2">The sequence shown here is derived from an EMBL/GenBank/DDBJ whole genome shotgun (WGS) entry which is preliminary data.</text>
</comment>
<feature type="transmembrane region" description="Helical" evidence="1">
    <location>
        <begin position="139"/>
        <end position="160"/>
    </location>
</feature>
<reference evidence="3" key="1">
    <citation type="journal article" date="2019" name="Int. J. Syst. Evol. Microbiol.">
        <title>The Global Catalogue of Microorganisms (GCM) 10K type strain sequencing project: providing services to taxonomists for standard genome sequencing and annotation.</title>
        <authorList>
            <consortium name="The Broad Institute Genomics Platform"/>
            <consortium name="The Broad Institute Genome Sequencing Center for Infectious Disease"/>
            <person name="Wu L."/>
            <person name="Ma J."/>
        </authorList>
    </citation>
    <scope>NUCLEOTIDE SEQUENCE [LARGE SCALE GENOMIC DNA]</scope>
    <source>
        <strain evidence="3">CCM 7043</strain>
    </source>
</reference>
<keyword evidence="1" id="KW-0812">Transmembrane</keyword>
<keyword evidence="1" id="KW-1133">Transmembrane helix</keyword>
<keyword evidence="3" id="KW-1185">Reference proteome</keyword>
<feature type="transmembrane region" description="Helical" evidence="1">
    <location>
        <begin position="172"/>
        <end position="191"/>
    </location>
</feature>
<sequence length="264" mass="27745">MPDRYVDAVRARRAELRAERSLLTGDHRAELRSCLALSRIAASARSGEAFACLAREAADHVEAADRTARQRLPALLAAAVHTLAVEVHDGWASALRPALRRIAAERELSVDLHWPRLPAPLLPVVPTVAPIPAVRPRSLLAGAAAGAAVWRLALFPLAVLPLLGLPALAGPALAPVAIAAGVAALVATARARRTAIERARLRRHIDQSLATAALAVDADLGRRLVELERAVVPVLDAAVLRRRAAVDAELALLAPAPAEGASRG</sequence>
<dbReference type="EMBL" id="JBHUCO010000012">
    <property type="protein sequence ID" value="MFD1518170.1"/>
    <property type="molecule type" value="Genomic_DNA"/>
</dbReference>
<proteinExistence type="predicted"/>
<dbReference type="RefSeq" id="WP_344720298.1">
    <property type="nucleotide sequence ID" value="NZ_BAAAUS010000006.1"/>
</dbReference>
<gene>
    <name evidence="2" type="ORF">ACFSJD_11760</name>
</gene>